<protein>
    <submittedName>
        <fullName evidence="1">Uncharacterized protein</fullName>
    </submittedName>
</protein>
<dbReference type="Proteomes" id="UP000011991">
    <property type="component" value="Unassembled WGS sequence"/>
</dbReference>
<dbReference type="EMBL" id="ANOG01000249">
    <property type="protein sequence ID" value="EMI21417.1"/>
    <property type="molecule type" value="Genomic_DNA"/>
</dbReference>
<dbReference type="PATRIC" id="fig|1265738.3.peg.1650"/>
<proteinExistence type="predicted"/>
<evidence type="ECO:0000313" key="2">
    <source>
        <dbReference type="Proteomes" id="UP000011991"/>
    </source>
</evidence>
<sequence length="40" mass="4192">MKNTTIGVFAAVLGGLRGVVEIRSSPNFAAPYRGIQLSLS</sequence>
<evidence type="ECO:0000313" key="1">
    <source>
        <dbReference type="EMBL" id="EMI21417.1"/>
    </source>
</evidence>
<name>M5S186_9BACT</name>
<accession>M5S186</accession>
<keyword evidence="2" id="KW-1185">Reference proteome</keyword>
<gene>
    <name evidence="1" type="ORF">RMSM_01659</name>
</gene>
<comment type="caution">
    <text evidence="1">The sequence shown here is derived from an EMBL/GenBank/DDBJ whole genome shotgun (WGS) entry which is preliminary data.</text>
</comment>
<dbReference type="AlphaFoldDB" id="M5S186"/>
<organism evidence="1 2">
    <name type="scientific">Rhodopirellula maiorica SM1</name>
    <dbReference type="NCBI Taxonomy" id="1265738"/>
    <lineage>
        <taxon>Bacteria</taxon>
        <taxon>Pseudomonadati</taxon>
        <taxon>Planctomycetota</taxon>
        <taxon>Planctomycetia</taxon>
        <taxon>Pirellulales</taxon>
        <taxon>Pirellulaceae</taxon>
        <taxon>Novipirellula</taxon>
    </lineage>
</organism>
<reference evidence="1 2" key="1">
    <citation type="journal article" date="2013" name="Mar. Genomics">
        <title>Expression of sulfatases in Rhodopirellula baltica and the diversity of sulfatases in the genus Rhodopirellula.</title>
        <authorList>
            <person name="Wegner C.E."/>
            <person name="Richter-Heitmann T."/>
            <person name="Klindworth A."/>
            <person name="Klockow C."/>
            <person name="Richter M."/>
            <person name="Achstetter T."/>
            <person name="Glockner F.O."/>
            <person name="Harder J."/>
        </authorList>
    </citation>
    <scope>NUCLEOTIDE SEQUENCE [LARGE SCALE GENOMIC DNA]</scope>
    <source>
        <strain evidence="1 2">SM1</strain>
    </source>
</reference>